<dbReference type="Proteomes" id="UP000317650">
    <property type="component" value="Chromosome 2"/>
</dbReference>
<evidence type="ECO:0000313" key="5">
    <source>
        <dbReference type="Proteomes" id="UP000317650"/>
    </source>
</evidence>
<protein>
    <recommendedName>
        <fullName evidence="2">Chalcone--flavanone isomerase</fullName>
    </recommendedName>
</protein>
<accession>A0A4S8IDS8</accession>
<reference evidence="4 5" key="1">
    <citation type="journal article" date="2019" name="Nat. Plants">
        <title>Genome sequencing of Musa balbisiana reveals subgenome evolution and function divergence in polyploid bananas.</title>
        <authorList>
            <person name="Yao X."/>
        </authorList>
    </citation>
    <scope>NUCLEOTIDE SEQUENCE [LARGE SCALE GENOMIC DNA]</scope>
    <source>
        <strain evidence="5">cv. DH-PKW</strain>
        <tissue evidence="4">Leaves</tissue>
    </source>
</reference>
<dbReference type="InterPro" id="IPR016088">
    <property type="entry name" value="Chalcone_isomerase_3-sand"/>
</dbReference>
<comment type="similarity">
    <text evidence="1">Belongs to the chalcone isomerase family.</text>
</comment>
<proteinExistence type="inferred from homology"/>
<dbReference type="InterPro" id="IPR016089">
    <property type="entry name" value="Chalcone_isomerase_bundle_sf"/>
</dbReference>
<dbReference type="AlphaFoldDB" id="A0A4S8IDS8"/>
<keyword evidence="5" id="KW-1185">Reference proteome</keyword>
<dbReference type="InterPro" id="IPR016087">
    <property type="entry name" value="Chalcone_isomerase"/>
</dbReference>
<dbReference type="InterPro" id="IPR036298">
    <property type="entry name" value="Chalcone_isomerase_sf"/>
</dbReference>
<evidence type="ECO:0000313" key="4">
    <source>
        <dbReference type="EMBL" id="THU45804.1"/>
    </source>
</evidence>
<sequence length="213" mass="23613">MEAEVGRKEEEKMEVEPRTGVSFPAKLPDGKQLCATGLRRRKLLALGINIYAFGMYVDIDARLKELLKAKLGEAAERPCKELYEAVIDGDVGIVVRLVIVFKGLTMSMVRKNFDEGLGGSLKKLTGGQKNEELIKKVMAAAKDGTKLPPGSVIEITRLPGHVLQAKVKDELVSKVESELLCRAYFHMYLGDDPFDKEAKERFGRTLVSYLSVP</sequence>
<dbReference type="EMBL" id="PYDT01000011">
    <property type="protein sequence ID" value="THU45804.1"/>
    <property type="molecule type" value="Genomic_DNA"/>
</dbReference>
<dbReference type="GO" id="GO:0009570">
    <property type="term" value="C:chloroplast stroma"/>
    <property type="evidence" value="ECO:0007669"/>
    <property type="project" value="TreeGrafter"/>
</dbReference>
<dbReference type="SUPFAM" id="SSF54626">
    <property type="entry name" value="Chalcone isomerase"/>
    <property type="match status" value="1"/>
</dbReference>
<dbReference type="Gene3D" id="3.50.70.10">
    <property type="match status" value="1"/>
</dbReference>
<evidence type="ECO:0000259" key="3">
    <source>
        <dbReference type="Pfam" id="PF16036"/>
    </source>
</evidence>
<dbReference type="GO" id="GO:0006631">
    <property type="term" value="P:fatty acid metabolic process"/>
    <property type="evidence" value="ECO:0007669"/>
    <property type="project" value="TreeGrafter"/>
</dbReference>
<dbReference type="PANTHER" id="PTHR47589:SF4">
    <property type="entry name" value="FATTY-ACID-BINDING PROTEIN 1-LIKE"/>
    <property type="match status" value="1"/>
</dbReference>
<dbReference type="Gene3D" id="1.10.890.20">
    <property type="match status" value="1"/>
</dbReference>
<evidence type="ECO:0000256" key="2">
    <source>
        <dbReference type="ARBA" id="ARBA00024426"/>
    </source>
</evidence>
<dbReference type="STRING" id="52838.A0A4S8IDS8"/>
<dbReference type="InterPro" id="IPR044228">
    <property type="entry name" value="FAP1"/>
</dbReference>
<evidence type="ECO:0000256" key="1">
    <source>
        <dbReference type="ARBA" id="ARBA00007166"/>
    </source>
</evidence>
<name>A0A4S8IDS8_MUSBA</name>
<dbReference type="GO" id="GO:0016872">
    <property type="term" value="F:intramolecular lyase activity"/>
    <property type="evidence" value="ECO:0007669"/>
    <property type="project" value="InterPro"/>
</dbReference>
<organism evidence="4 5">
    <name type="scientific">Musa balbisiana</name>
    <name type="common">Banana</name>
    <dbReference type="NCBI Taxonomy" id="52838"/>
    <lineage>
        <taxon>Eukaryota</taxon>
        <taxon>Viridiplantae</taxon>
        <taxon>Streptophyta</taxon>
        <taxon>Embryophyta</taxon>
        <taxon>Tracheophyta</taxon>
        <taxon>Spermatophyta</taxon>
        <taxon>Magnoliopsida</taxon>
        <taxon>Liliopsida</taxon>
        <taxon>Zingiberales</taxon>
        <taxon>Musaceae</taxon>
        <taxon>Musa</taxon>
    </lineage>
</organism>
<gene>
    <name evidence="4" type="ORF">C4D60_Mb02t21840</name>
</gene>
<comment type="caution">
    <text evidence="4">The sequence shown here is derived from an EMBL/GenBank/DDBJ whole genome shotgun (WGS) entry which is preliminary data.</text>
</comment>
<dbReference type="PANTHER" id="PTHR47589">
    <property type="entry name" value="FATTY-ACID-BINDING PROTEIN 1"/>
    <property type="match status" value="1"/>
</dbReference>
<feature type="domain" description="Chalcone isomerase" evidence="3">
    <location>
        <begin position="84"/>
        <end position="200"/>
    </location>
</feature>
<dbReference type="GO" id="GO:0005504">
    <property type="term" value="F:fatty acid binding"/>
    <property type="evidence" value="ECO:0007669"/>
    <property type="project" value="TreeGrafter"/>
</dbReference>
<dbReference type="Pfam" id="PF16036">
    <property type="entry name" value="Chalcone_3"/>
    <property type="match status" value="1"/>
</dbReference>